<evidence type="ECO:0000313" key="2">
    <source>
        <dbReference type="EMBL" id="BAW26665.1"/>
    </source>
</evidence>
<dbReference type="RefSeq" id="WP_042920935.1">
    <property type="nucleotide sequence ID" value="NZ_AP015030.1"/>
</dbReference>
<name>A0A1L7NMH5_PSEPU</name>
<protein>
    <submittedName>
        <fullName evidence="2">Uncharacterized protein</fullName>
    </submittedName>
</protein>
<accession>A0A1L7NMH5</accession>
<sequence length="102" mass="11183">MSTPPFKATITITIEGPSPDEFGLALSNATDSLGFGSAGNGCTPNGTAYRYEIDSNLPSEPMTLDRLLKFMDDNMDNEDDRQLLRDTWGTDHLKDPNSPDRS</sequence>
<gene>
    <name evidence="2" type="ORF">KF715C_pA1600</name>
</gene>
<feature type="region of interest" description="Disordered" evidence="1">
    <location>
        <begin position="81"/>
        <end position="102"/>
    </location>
</feature>
<reference evidence="2 3" key="1">
    <citation type="submission" date="2015-11" db="EMBL/GenBank/DDBJ databases">
        <title>Complete genome sequencing of a biphenyl-degrading bacterium, Pseudomonas putida KF715 (=NBRC110667).</title>
        <authorList>
            <person name="Suenaga H."/>
            <person name="Fujihara N."/>
            <person name="Watanabe T."/>
            <person name="Hirose J."/>
            <person name="Kimura N."/>
            <person name="Yamazoe A."/>
            <person name="Hosoyama A."/>
            <person name="Shimodaira J."/>
            <person name="Furukawa K."/>
        </authorList>
    </citation>
    <scope>NUCLEOTIDE SEQUENCE [LARGE SCALE GENOMIC DNA]</scope>
    <source>
        <strain evidence="2 3">KF715</strain>
        <plasmid evidence="3">Plasmid pkf715a dna</plasmid>
    </source>
</reference>
<dbReference type="EMBL" id="AP015030">
    <property type="protein sequence ID" value="BAW26665.1"/>
    <property type="molecule type" value="Genomic_DNA"/>
</dbReference>
<geneLocation type="plasmid" evidence="3">
    <name>pkf715a dna</name>
</geneLocation>
<organism evidence="2 3">
    <name type="scientific">Pseudomonas putida</name>
    <name type="common">Arthrobacter siderocapsulatus</name>
    <dbReference type="NCBI Taxonomy" id="303"/>
    <lineage>
        <taxon>Bacteria</taxon>
        <taxon>Pseudomonadati</taxon>
        <taxon>Pseudomonadota</taxon>
        <taxon>Gammaproteobacteria</taxon>
        <taxon>Pseudomonadales</taxon>
        <taxon>Pseudomonadaceae</taxon>
        <taxon>Pseudomonas</taxon>
    </lineage>
</organism>
<dbReference type="AlphaFoldDB" id="A0A1L7NMH5"/>
<keyword evidence="2" id="KW-0614">Plasmid</keyword>
<evidence type="ECO:0000313" key="3">
    <source>
        <dbReference type="Proteomes" id="UP000218731"/>
    </source>
</evidence>
<proteinExistence type="predicted"/>
<evidence type="ECO:0000256" key="1">
    <source>
        <dbReference type="SAM" id="MobiDB-lite"/>
    </source>
</evidence>
<dbReference type="Proteomes" id="UP000218731">
    <property type="component" value="Plasmid pKF715A"/>
</dbReference>